<feature type="domain" description="Signal transduction histidine kinase internal region" evidence="2">
    <location>
        <begin position="81"/>
        <end position="158"/>
    </location>
</feature>
<dbReference type="InterPro" id="IPR036890">
    <property type="entry name" value="HATPase_C_sf"/>
</dbReference>
<keyword evidence="1" id="KW-1133">Transmembrane helix</keyword>
<sequence length="274" mass="31284">MGVTIMLISCFIFYILDLLPAIPENSTFFLELLVRIVSVSDDNFLVYFAMLGVIYSYSYFKNMGEFKEQESSLKSQLVETKMSLLKSQLDPHFIFNTLNGISALIEIDPDKAQKNISNLSDLLREIIDSKRDNLIPLKKELYIHEKYTSLILTRFSEDLSIEKDVEDNLDEILVPNLIIQSLIENSIKHGFSYKHKTLLIKIVIRKTFNNMLTIIVSNNGKPLVNDFNTLLKKGSGLKNILDRLETIYGIGNFNFGIHNSSTSHEVVTKIVIPI</sequence>
<dbReference type="InterPro" id="IPR010559">
    <property type="entry name" value="Sig_transdc_His_kin_internal"/>
</dbReference>
<proteinExistence type="predicted"/>
<evidence type="ECO:0000313" key="4">
    <source>
        <dbReference type="Proteomes" id="UP001500027"/>
    </source>
</evidence>
<dbReference type="SUPFAM" id="SSF55874">
    <property type="entry name" value="ATPase domain of HSP90 chaperone/DNA topoisomerase II/histidine kinase"/>
    <property type="match status" value="1"/>
</dbReference>
<dbReference type="Proteomes" id="UP001500027">
    <property type="component" value="Unassembled WGS sequence"/>
</dbReference>
<feature type="transmembrane region" description="Helical" evidence="1">
    <location>
        <begin position="44"/>
        <end position="60"/>
    </location>
</feature>
<accession>A0ABP8E7S5</accession>
<reference evidence="4" key="1">
    <citation type="journal article" date="2019" name="Int. J. Syst. Evol. Microbiol.">
        <title>The Global Catalogue of Microorganisms (GCM) 10K type strain sequencing project: providing services to taxonomists for standard genome sequencing and annotation.</title>
        <authorList>
            <consortium name="The Broad Institute Genomics Platform"/>
            <consortium name="The Broad Institute Genome Sequencing Center for Infectious Disease"/>
            <person name="Wu L."/>
            <person name="Ma J."/>
        </authorList>
    </citation>
    <scope>NUCLEOTIDE SEQUENCE [LARGE SCALE GENOMIC DNA]</scope>
    <source>
        <strain evidence="4">JCM 17452</strain>
    </source>
</reference>
<dbReference type="PANTHER" id="PTHR34220">
    <property type="entry name" value="SENSOR HISTIDINE KINASE YPDA"/>
    <property type="match status" value="1"/>
</dbReference>
<gene>
    <name evidence="3" type="ORF">GCM10022257_03350</name>
</gene>
<dbReference type="Pfam" id="PF06580">
    <property type="entry name" value="His_kinase"/>
    <property type="match status" value="1"/>
</dbReference>
<dbReference type="PANTHER" id="PTHR34220:SF7">
    <property type="entry name" value="SENSOR HISTIDINE KINASE YPDA"/>
    <property type="match status" value="1"/>
</dbReference>
<organism evidence="3 4">
    <name type="scientific">Hyunsoonleella aestuarii</name>
    <dbReference type="NCBI Taxonomy" id="912802"/>
    <lineage>
        <taxon>Bacteria</taxon>
        <taxon>Pseudomonadati</taxon>
        <taxon>Bacteroidota</taxon>
        <taxon>Flavobacteriia</taxon>
        <taxon>Flavobacteriales</taxon>
        <taxon>Flavobacteriaceae</taxon>
    </lineage>
</organism>
<evidence type="ECO:0000313" key="3">
    <source>
        <dbReference type="EMBL" id="GAA4268234.1"/>
    </source>
</evidence>
<keyword evidence="1" id="KW-0472">Membrane</keyword>
<dbReference type="EMBL" id="BAABAV010000001">
    <property type="protein sequence ID" value="GAA4268234.1"/>
    <property type="molecule type" value="Genomic_DNA"/>
</dbReference>
<evidence type="ECO:0000256" key="1">
    <source>
        <dbReference type="SAM" id="Phobius"/>
    </source>
</evidence>
<keyword evidence="4" id="KW-1185">Reference proteome</keyword>
<dbReference type="InterPro" id="IPR050640">
    <property type="entry name" value="Bact_2-comp_sensor_kinase"/>
</dbReference>
<comment type="caution">
    <text evidence="3">The sequence shown here is derived from an EMBL/GenBank/DDBJ whole genome shotgun (WGS) entry which is preliminary data.</text>
</comment>
<evidence type="ECO:0000259" key="2">
    <source>
        <dbReference type="Pfam" id="PF06580"/>
    </source>
</evidence>
<protein>
    <recommendedName>
        <fullName evidence="2">Signal transduction histidine kinase internal region domain-containing protein</fullName>
    </recommendedName>
</protein>
<dbReference type="Gene3D" id="3.30.565.10">
    <property type="entry name" value="Histidine kinase-like ATPase, C-terminal domain"/>
    <property type="match status" value="1"/>
</dbReference>
<name>A0ABP8E7S5_9FLAO</name>
<keyword evidence="1" id="KW-0812">Transmembrane</keyword>